<comment type="similarity">
    <text evidence="1">Belongs to the peptidase C1 family.</text>
</comment>
<feature type="signal peptide" evidence="2">
    <location>
        <begin position="1"/>
        <end position="18"/>
    </location>
</feature>
<protein>
    <recommendedName>
        <fullName evidence="7">Cathepsin O</fullName>
    </recommendedName>
</protein>
<dbReference type="Pfam" id="PF08246">
    <property type="entry name" value="Inhibitor_I29"/>
    <property type="match status" value="1"/>
</dbReference>
<dbReference type="OrthoDB" id="5961498at2759"/>
<dbReference type="InterPro" id="IPR025660">
    <property type="entry name" value="Pept_his_AS"/>
</dbReference>
<evidence type="ECO:0000259" key="4">
    <source>
        <dbReference type="SMART" id="SM00848"/>
    </source>
</evidence>
<dbReference type="GO" id="GO:0006508">
    <property type="term" value="P:proteolysis"/>
    <property type="evidence" value="ECO:0007669"/>
    <property type="project" value="InterPro"/>
</dbReference>
<evidence type="ECO:0000256" key="2">
    <source>
        <dbReference type="SAM" id="SignalP"/>
    </source>
</evidence>
<evidence type="ECO:0008006" key="7">
    <source>
        <dbReference type="Google" id="ProtNLM"/>
    </source>
</evidence>
<dbReference type="GO" id="GO:0008234">
    <property type="term" value="F:cysteine-type peptidase activity"/>
    <property type="evidence" value="ECO:0007669"/>
    <property type="project" value="InterPro"/>
</dbReference>
<feature type="domain" description="Peptidase C1A papain C-terminal" evidence="3">
    <location>
        <begin position="186"/>
        <end position="397"/>
    </location>
</feature>
<proteinExistence type="inferred from homology"/>
<evidence type="ECO:0000256" key="1">
    <source>
        <dbReference type="ARBA" id="ARBA00008455"/>
    </source>
</evidence>
<reference evidence="5" key="1">
    <citation type="submission" date="2021-01" db="UniProtKB">
        <authorList>
            <consortium name="EnsemblMetazoa"/>
        </authorList>
    </citation>
    <scope>IDENTIFICATION</scope>
</reference>
<dbReference type="InterPro" id="IPR013128">
    <property type="entry name" value="Peptidase_C1A"/>
</dbReference>
<dbReference type="PANTHER" id="PTHR12411">
    <property type="entry name" value="CYSTEINE PROTEASE FAMILY C1-RELATED"/>
    <property type="match status" value="1"/>
</dbReference>
<dbReference type="InterPro" id="IPR013201">
    <property type="entry name" value="Prot_inhib_I29"/>
</dbReference>
<dbReference type="Pfam" id="PF00112">
    <property type="entry name" value="Peptidase_C1"/>
    <property type="match status" value="1"/>
</dbReference>
<dbReference type="SMART" id="SM00848">
    <property type="entry name" value="Inhibitor_I29"/>
    <property type="match status" value="1"/>
</dbReference>
<evidence type="ECO:0000259" key="3">
    <source>
        <dbReference type="SMART" id="SM00645"/>
    </source>
</evidence>
<accession>A0A7M5VDY1</accession>
<keyword evidence="2" id="KW-0732">Signal</keyword>
<dbReference type="Proteomes" id="UP000594262">
    <property type="component" value="Unplaced"/>
</dbReference>
<dbReference type="GeneID" id="136803743"/>
<evidence type="ECO:0000313" key="5">
    <source>
        <dbReference type="EnsemblMetazoa" id="CLYHEMP011241.1"/>
    </source>
</evidence>
<dbReference type="SMART" id="SM00645">
    <property type="entry name" value="Pept_C1"/>
    <property type="match status" value="1"/>
</dbReference>
<feature type="chain" id="PRO_5029701670" description="Cathepsin O" evidence="2">
    <location>
        <begin position="19"/>
        <end position="399"/>
    </location>
</feature>
<feature type="domain" description="Cathepsin propeptide inhibitor" evidence="4">
    <location>
        <begin position="76"/>
        <end position="136"/>
    </location>
</feature>
<dbReference type="InterPro" id="IPR038765">
    <property type="entry name" value="Papain-like_cys_pep_sf"/>
</dbReference>
<dbReference type="AlphaFoldDB" id="A0A7M5VDY1"/>
<dbReference type="RefSeq" id="XP_066916565.1">
    <property type="nucleotide sequence ID" value="XM_067060464.1"/>
</dbReference>
<keyword evidence="6" id="KW-1185">Reference proteome</keyword>
<sequence length="399" mass="45623">MKLSGILLVLTLINLVCCVPLPLIFNEDDIETHGYESWKMKLNKLQKSAKDLSKQRSYIDADMLDGGVLLKYKQLFEEFVGLFGRNYSDEDEHERRFLLFLKSLERHQFMNERERANNGTAVYGINKFSDWTTQEFKTLILSSTQQTFEEEAAHATPIAARETPITAKQQHKDINDRACTYYLKPYPQKVDWKDKVTRIKNQGSCGSCWAFVGSEQIEMYWAIKTGTLVERSPQELLSCSPSLGCEGGNTCLALQWLEKTRIVLETEKNYPYEEKDTACRQVNKTMEGPRVDAVCGCQNLVNREDAMLRILDQKGPLSVNVDAVQWHDYIGGIIQHHCTNKNMNHAVQLIGYDLVSGPIPYYIARNQWGKSFGEDGYVRIKYGDNQCGIAQQPSFIQVV</sequence>
<dbReference type="PROSITE" id="PS00639">
    <property type="entry name" value="THIOL_PROTEASE_HIS"/>
    <property type="match status" value="1"/>
</dbReference>
<name>A0A7M5VDY1_9CNID</name>
<dbReference type="CDD" id="cd02248">
    <property type="entry name" value="Peptidase_C1A"/>
    <property type="match status" value="1"/>
</dbReference>
<evidence type="ECO:0000313" key="6">
    <source>
        <dbReference type="Proteomes" id="UP000594262"/>
    </source>
</evidence>
<dbReference type="InterPro" id="IPR039417">
    <property type="entry name" value="Peptidase_C1A_papain-like"/>
</dbReference>
<dbReference type="EnsemblMetazoa" id="CLYHEMT011241.1">
    <property type="protein sequence ID" value="CLYHEMP011241.1"/>
    <property type="gene ID" value="CLYHEMG011241"/>
</dbReference>
<organism evidence="5 6">
    <name type="scientific">Clytia hemisphaerica</name>
    <dbReference type="NCBI Taxonomy" id="252671"/>
    <lineage>
        <taxon>Eukaryota</taxon>
        <taxon>Metazoa</taxon>
        <taxon>Cnidaria</taxon>
        <taxon>Hydrozoa</taxon>
        <taxon>Hydroidolina</taxon>
        <taxon>Leptothecata</taxon>
        <taxon>Obeliida</taxon>
        <taxon>Clytiidae</taxon>
        <taxon>Clytia</taxon>
    </lineage>
</organism>
<dbReference type="SUPFAM" id="SSF54001">
    <property type="entry name" value="Cysteine proteinases"/>
    <property type="match status" value="1"/>
</dbReference>
<dbReference type="InterPro" id="IPR000668">
    <property type="entry name" value="Peptidase_C1A_C"/>
</dbReference>
<dbReference type="Gene3D" id="3.90.70.10">
    <property type="entry name" value="Cysteine proteinases"/>
    <property type="match status" value="1"/>
</dbReference>